<protein>
    <recommendedName>
        <fullName evidence="5">Rho termination factor N-terminal domain-containing protein</fullName>
    </recommendedName>
</protein>
<evidence type="ECO:0000313" key="4">
    <source>
        <dbReference type="Proteomes" id="UP000179524"/>
    </source>
</evidence>
<dbReference type="Pfam" id="PF14559">
    <property type="entry name" value="TPR_19"/>
    <property type="match status" value="1"/>
</dbReference>
<keyword evidence="1" id="KW-0677">Repeat</keyword>
<dbReference type="InterPro" id="IPR011990">
    <property type="entry name" value="TPR-like_helical_dom_sf"/>
</dbReference>
<comment type="caution">
    <text evidence="3">The sequence shown here is derived from an EMBL/GenBank/DDBJ whole genome shotgun (WGS) entry which is preliminary data.</text>
</comment>
<dbReference type="InterPro" id="IPR051012">
    <property type="entry name" value="CellSynth/LPSAsmb/PSIAsmb"/>
</dbReference>
<dbReference type="SUPFAM" id="SSF48452">
    <property type="entry name" value="TPR-like"/>
    <property type="match status" value="2"/>
</dbReference>
<reference evidence="3 4" key="1">
    <citation type="submission" date="2016-10" db="EMBL/GenBank/DDBJ databases">
        <title>Draft genome sequences of four alkaliphilic bacteria belonging to the Anaerobacillus genus.</title>
        <authorList>
            <person name="Bassil N.M."/>
            <person name="Lloyd J.R."/>
        </authorList>
    </citation>
    <scope>NUCLEOTIDE SEQUENCE [LARGE SCALE GENOMIC DNA]</scope>
    <source>
        <strain evidence="3 4">DSM 18345</strain>
    </source>
</reference>
<gene>
    <name evidence="3" type="ORF">BKP37_02630</name>
</gene>
<evidence type="ECO:0000313" key="3">
    <source>
        <dbReference type="EMBL" id="OIJ17417.1"/>
    </source>
</evidence>
<sequence>MKKNHVIKKKIKTSSIANTLERLNQFQTKQPQKFKQVFDYYQKGQNELNHGLVHQAKDSFEAALRIYREYIPAQNYLAVIHGLLNNYLEALKIVKQVIRLDDKNVFAYIQGAIFLYRLDRKKEAEAYSQRALHSFHEREGHDSYTDYDLLQKLVEMLSVLREDETLSKLYHERKSQLSPMSLYRSALSLSNEGHYDEARVAFQTIYDHTPIKEQVRLLDRSLKLFVEVGIPVPLLFAEEEEGFKLTMAVASLFDGEETKKQASFNYIKNNESVEMKELIKRLLKTNKLEDWVKKSLLSILADFGEAMEPITVLLDGEIQLISLQPVELTLNENLGEVFLKGKVKASEGSYLDAIDLFTKVKSEAPTYLPVYLQLANTHLKIKEFEKAKTALDEAKNIAPLASVFLGYSKYYFDIGDMTSAMEHVSQFDTRELENKEDIFEAVLLKIKITTELTDKTRAVDVLKEEKEKFELVLDGWKEFEMDLNNLISKEKPKVEAVEPVNIRQVAVTEPLDLLEIFERYTKDKLISIVKFYKIRGYSKLNKKDLISLIIKEVYENKLWKTSLTQKELSLYNSLAEKGTSLSEEEVVKHSATDANLFFIELRDNTDFNDMKSDHGSLLLKGALIATLNDEKEWQLQLVR</sequence>
<evidence type="ECO:0008006" key="5">
    <source>
        <dbReference type="Google" id="ProtNLM"/>
    </source>
</evidence>
<keyword evidence="2" id="KW-0802">TPR repeat</keyword>
<dbReference type="OrthoDB" id="2953887at2"/>
<evidence type="ECO:0000256" key="1">
    <source>
        <dbReference type="ARBA" id="ARBA00022737"/>
    </source>
</evidence>
<dbReference type="SMART" id="SM00028">
    <property type="entry name" value="TPR"/>
    <property type="match status" value="5"/>
</dbReference>
<proteinExistence type="predicted"/>
<organism evidence="3 4">
    <name type="scientific">Anaerobacillus alkalilacustris</name>
    <dbReference type="NCBI Taxonomy" id="393763"/>
    <lineage>
        <taxon>Bacteria</taxon>
        <taxon>Bacillati</taxon>
        <taxon>Bacillota</taxon>
        <taxon>Bacilli</taxon>
        <taxon>Bacillales</taxon>
        <taxon>Bacillaceae</taxon>
        <taxon>Anaerobacillus</taxon>
    </lineage>
</organism>
<keyword evidence="4" id="KW-1185">Reference proteome</keyword>
<name>A0A1S2M0D9_9BACI</name>
<evidence type="ECO:0000256" key="2">
    <source>
        <dbReference type="ARBA" id="ARBA00022803"/>
    </source>
</evidence>
<dbReference type="Gene3D" id="1.25.40.10">
    <property type="entry name" value="Tetratricopeptide repeat domain"/>
    <property type="match status" value="2"/>
</dbReference>
<dbReference type="PANTHER" id="PTHR45586:SF1">
    <property type="entry name" value="LIPOPOLYSACCHARIDE ASSEMBLY PROTEIN B"/>
    <property type="match status" value="1"/>
</dbReference>
<accession>A0A1S2M0D9</accession>
<dbReference type="EMBL" id="MLQR01000001">
    <property type="protein sequence ID" value="OIJ17417.1"/>
    <property type="molecule type" value="Genomic_DNA"/>
</dbReference>
<dbReference type="InterPro" id="IPR019734">
    <property type="entry name" value="TPR_rpt"/>
</dbReference>
<dbReference type="Proteomes" id="UP000179524">
    <property type="component" value="Unassembled WGS sequence"/>
</dbReference>
<dbReference type="AlphaFoldDB" id="A0A1S2M0D9"/>
<dbReference type="RefSeq" id="WP_071308142.1">
    <property type="nucleotide sequence ID" value="NZ_MLQR01000001.1"/>
</dbReference>
<dbReference type="PANTHER" id="PTHR45586">
    <property type="entry name" value="TPR REPEAT-CONTAINING PROTEIN PA4667"/>
    <property type="match status" value="1"/>
</dbReference>